<dbReference type="Proteomes" id="UP001365405">
    <property type="component" value="Unassembled WGS sequence"/>
</dbReference>
<reference evidence="15 16" key="1">
    <citation type="submission" date="2024-04" db="EMBL/GenBank/DDBJ databases">
        <title>Novel species of the genus Ideonella isolated from streams.</title>
        <authorList>
            <person name="Lu H."/>
        </authorList>
    </citation>
    <scope>NUCLEOTIDE SEQUENCE [LARGE SCALE GENOMIC DNA]</scope>
    <source>
        <strain evidence="15 16">DXS22W</strain>
    </source>
</reference>
<dbReference type="InterPro" id="IPR002545">
    <property type="entry name" value="CheW-lke_dom"/>
</dbReference>
<evidence type="ECO:0000256" key="4">
    <source>
        <dbReference type="ARBA" id="ARBA00022679"/>
    </source>
</evidence>
<evidence type="ECO:0000256" key="9">
    <source>
        <dbReference type="SAM" id="Coils"/>
    </source>
</evidence>
<dbReference type="SUPFAM" id="SSF55874">
    <property type="entry name" value="ATPase domain of HSP90 chaperone/DNA topoisomerase II/histidine kinase"/>
    <property type="match status" value="1"/>
</dbReference>
<evidence type="ECO:0000259" key="11">
    <source>
        <dbReference type="PROSITE" id="PS50109"/>
    </source>
</evidence>
<dbReference type="SMART" id="SM00260">
    <property type="entry name" value="CheW"/>
    <property type="match status" value="1"/>
</dbReference>
<dbReference type="InterPro" id="IPR001789">
    <property type="entry name" value="Sig_transdc_resp-reg_receiver"/>
</dbReference>
<keyword evidence="4" id="KW-0808">Transferase</keyword>
<dbReference type="Pfam" id="PF01627">
    <property type="entry name" value="Hpt"/>
    <property type="match status" value="3"/>
</dbReference>
<evidence type="ECO:0000256" key="5">
    <source>
        <dbReference type="ARBA" id="ARBA00022777"/>
    </source>
</evidence>
<dbReference type="CDD" id="cd00088">
    <property type="entry name" value="HPT"/>
    <property type="match status" value="2"/>
</dbReference>
<comment type="catalytic activity">
    <reaction evidence="1">
        <text>ATP + protein L-histidine = ADP + protein N-phospho-L-histidine.</text>
        <dbReference type="EC" id="2.7.13.3"/>
    </reaction>
</comment>
<evidence type="ECO:0000256" key="6">
    <source>
        <dbReference type="ARBA" id="ARBA00023012"/>
    </source>
</evidence>
<gene>
    <name evidence="15" type="ORF">AACH10_06145</name>
</gene>
<evidence type="ECO:0000259" key="13">
    <source>
        <dbReference type="PROSITE" id="PS50851"/>
    </source>
</evidence>
<dbReference type="Gene3D" id="2.30.30.40">
    <property type="entry name" value="SH3 Domains"/>
    <property type="match status" value="1"/>
</dbReference>
<dbReference type="EMBL" id="JBBUTH010000003">
    <property type="protein sequence ID" value="MEK8049810.1"/>
    <property type="molecule type" value="Genomic_DNA"/>
</dbReference>
<dbReference type="Gene3D" id="3.30.565.10">
    <property type="entry name" value="Histidine kinase-like ATPase, C-terminal domain"/>
    <property type="match status" value="1"/>
</dbReference>
<dbReference type="Gene3D" id="3.40.50.2300">
    <property type="match status" value="1"/>
</dbReference>
<dbReference type="PROSITE" id="PS50109">
    <property type="entry name" value="HIS_KIN"/>
    <property type="match status" value="1"/>
</dbReference>
<dbReference type="InterPro" id="IPR004358">
    <property type="entry name" value="Sig_transdc_His_kin-like_C"/>
</dbReference>
<feature type="compositionally biased region" description="Low complexity" evidence="10">
    <location>
        <begin position="1195"/>
        <end position="1211"/>
    </location>
</feature>
<feature type="domain" description="CheW-like" evidence="13">
    <location>
        <begin position="1964"/>
        <end position="2102"/>
    </location>
</feature>
<feature type="modified residue" description="Phosphohistidine" evidence="7">
    <location>
        <position position="843"/>
    </location>
</feature>
<evidence type="ECO:0000256" key="1">
    <source>
        <dbReference type="ARBA" id="ARBA00000085"/>
    </source>
</evidence>
<dbReference type="InterPro" id="IPR036641">
    <property type="entry name" value="HPT_dom_sf"/>
</dbReference>
<dbReference type="PANTHER" id="PTHR43395:SF8">
    <property type="entry name" value="HISTIDINE KINASE"/>
    <property type="match status" value="1"/>
</dbReference>
<sequence length="2255" mass="239986">MALNGDPVVQDDLSALSWVHDELRRSLDAAHKALRRYLKEAGEGGDLDRVDPSVLRQARSQLHQSVGVLELVGLGPAIELLRAAEAALQRLSAKTRLITPAAVETIERGSFALLDYIGRRLAGKAVSPLALFPQYKALQELAGATRIHPADLWPVSFSWRLLPAEPGVRPRHPDADSIGEVEADLLALMRGAQPSVAARMSEVFAALGAGALQAAPRDRAHQQLATLWQLAAGFFEALADGLLAADVHTKRVGSQLLKQLRAGEDAEAAERLAHDLLYFCSQAGPRSGVPMAGNGPGARLAAVREVYALPEAPPVDIEVARLGRFDPAWVAQARKRVAAAKEVWSAVAGGDLARMPGLPEQFTLVADSLQRLYPDGAVLGQALQAAAQQAVASGAEPPAELAMEVATALLYVDASLDDADFDHPELVQRIHRLSQRIEHVRQQRDPGTLELWMEELYRRVSDRQTMGSVVAELRASLSEVEKNIDQYFRDPRQREVLIPVPAQLGAMRGVLSVLGLDQASQAVLRMRDDVAALAETEVDPHRAIEAGTFDHLADNLGALSFLIDMVAVQPQMAKSLFRFDPDSGTLSAVMAREDRPSGFGEFDARGEAGAGAGSGDTDALAVTLDFDRMVKQARVTQRAGQAEHGSHGLPLLHLDAPPTRPQGLGAFDDHDPTIRVERPSDAATVRMAYPAPADDDERTVQLPRRHLDDEAKTIQLERRPSPDDEEPTAHLPPPLSAWSDDERTIQMPRRADFGDDQATTLQLPRELPPAPAPAPAPVAAAPAPMPPAAAALVDSGLEDDPEMREIFLEEAAEVLQAAREGLQALNARHDDAPAMTSVRRAFHTLKGSSRMVGLRRFGEAAWSCEQLYNTRLAEHHGADTDLREFSAEALAYFTDWVAALTAGDAAAFDPAVVSVPADSLRLNHLRLPLGAAAPAPADTAAPAEPSLPAPVAEGPVSAPTASAAAAAATALPPLPSGLPLPALGLDLDVLGGLPPLEPEADIPVAAPPAEPAPELLARVPDLPSAADLDFGLEPLELLPADTAPAALPETVELSLPDLDLVGLEATDLTSVDAAAGDAVEALPAAEAIELPLPDETAVDDAPSALLPDLLLDTTDELARTEPLPPSAVPQMPDVLVEPPAPMDATLPLPAPNAVPDLVFDDALPTEPPALPEGVEVAPVEAMDLAEPEPQPEPEPAAAVEATQAAEATEAAAEGDEAFKQIGHLRIGIPLFNIYLNEADELSRRLGVELAEWSHELHRPVGETAVALAHSLAGSSGTVGYAELSQLARALEHALERAQARGRGHADESALFGRAADEIRRLLHLFAAGFLQAPDAELLQQLVDLAHAAPEPQADAPATEAAPLIDLPPLAHADTPVAEAEPGADTDVPVPEITDLPALAPAGELGRAALLPFTALPETPAPVAAPVMRDAGPSLDDEIDAVDTLDDELFPVFVDEALELLPQLHGRLRDWSQRPADAAAPSACMRSLHTLKGSARLAGAMHLGEMAHRLESAVARQAGRGAAVTSADIEPLIAYTDTLEAHFDRLRGVAVADEALAPRATVPVAPADVPPPVPSFEQAPAAQPEPAAPAPRAPVALPPRAAAPVPARRIDWQRFQAAAPGAVAATTAQQPERSATAAQHGSVRVRVPLLDRLVNQAGEVSFSRTRIETDLRQFKGALVDLSENLERLRAQLRDIELQAESQIGSRIEAARAAAQQFDPLEMDRFTRFQELTRMMVESVSDVATVQRGLQRTLQSTEDALAHQARMTRDMQDDLLRTRMVEFEGLSERLYRVVRQAAKETGKPVRLDIVGGSIEIDRGVLDRMTPAFEHLLRNSVVHGIEPAAERAAAGKDATGTITLTVSQLGNEVAVEVRDDGGGLHLDKIRERALALGLLSPDAQPDAAELANLVFQPGFTTATALTDLAGRGVGMDVVRTDVNAMGGRIETASATGQGASFKLVLPLTTAVTQVVMLRCGERTVAVPSTLVETVKRIPADELAGAYERGVAQHGGRELPFFWLDSLLQGTPRGALAARSAQSVVVRSADQRIVLHVDDVLGNQEVVIKHLGPQLARLPGMVGMTLLPSGLPAPIYNPVALATLYGDAARAQAAESQREAQRAAADARPAPVVEAAPLVLVVDDSLTVRRVTQRLLEREGYRVTVAKDGLDALEKLAGELPVVILSDIEMPRMDGFDLVRNLRSDERLTRLPVVMITSRIAQKHRDYAAELGVNHYLGKPYAEDELLALVARYAQAARSSQSA</sequence>
<feature type="domain" description="HPt" evidence="14">
    <location>
        <begin position="1441"/>
        <end position="1549"/>
    </location>
</feature>
<evidence type="ECO:0000256" key="2">
    <source>
        <dbReference type="ARBA" id="ARBA00012438"/>
    </source>
</evidence>
<feature type="region of interest" description="Disordered" evidence="10">
    <location>
        <begin position="691"/>
        <end position="742"/>
    </location>
</feature>
<dbReference type="RefSeq" id="WP_341409487.1">
    <property type="nucleotide sequence ID" value="NZ_JBBUTH010000003.1"/>
</dbReference>
<feature type="domain" description="Response regulatory" evidence="12">
    <location>
        <begin position="2130"/>
        <end position="2246"/>
    </location>
</feature>
<dbReference type="PANTHER" id="PTHR43395">
    <property type="entry name" value="SENSOR HISTIDINE KINASE CHEA"/>
    <property type="match status" value="1"/>
</dbReference>
<evidence type="ECO:0000313" key="15">
    <source>
        <dbReference type="EMBL" id="MEK8049810.1"/>
    </source>
</evidence>
<dbReference type="Pfam" id="PF00072">
    <property type="entry name" value="Response_reg"/>
    <property type="match status" value="1"/>
</dbReference>
<feature type="compositionally biased region" description="Low complexity" evidence="10">
    <location>
        <begin position="1620"/>
        <end position="1630"/>
    </location>
</feature>
<organism evidence="15 16">
    <name type="scientific">Pseudaquabacterium inlustre</name>
    <dbReference type="NCBI Taxonomy" id="2984192"/>
    <lineage>
        <taxon>Bacteria</taxon>
        <taxon>Pseudomonadati</taxon>
        <taxon>Pseudomonadota</taxon>
        <taxon>Betaproteobacteria</taxon>
        <taxon>Burkholderiales</taxon>
        <taxon>Sphaerotilaceae</taxon>
        <taxon>Pseudaquabacterium</taxon>
    </lineage>
</organism>
<dbReference type="Pfam" id="PF01584">
    <property type="entry name" value="CheW"/>
    <property type="match status" value="1"/>
</dbReference>
<evidence type="ECO:0000256" key="10">
    <source>
        <dbReference type="SAM" id="MobiDB-lite"/>
    </source>
</evidence>
<evidence type="ECO:0000313" key="16">
    <source>
        <dbReference type="Proteomes" id="UP001365405"/>
    </source>
</evidence>
<dbReference type="InterPro" id="IPR004105">
    <property type="entry name" value="CheA-like_dim"/>
</dbReference>
<evidence type="ECO:0000256" key="3">
    <source>
        <dbReference type="ARBA" id="ARBA00022553"/>
    </source>
</evidence>
<feature type="domain" description="Histidine kinase" evidence="11">
    <location>
        <begin position="1729"/>
        <end position="1962"/>
    </location>
</feature>
<dbReference type="SUPFAM" id="SSF47226">
    <property type="entry name" value="Histidine-containing phosphotransfer domain, HPT domain"/>
    <property type="match status" value="4"/>
</dbReference>
<dbReference type="PROSITE" id="PS50894">
    <property type="entry name" value="HPT"/>
    <property type="match status" value="3"/>
</dbReference>
<dbReference type="InterPro" id="IPR051315">
    <property type="entry name" value="Bact_Chemotaxis_CheA"/>
</dbReference>
<dbReference type="SMART" id="SM00387">
    <property type="entry name" value="HATPase_c"/>
    <property type="match status" value="1"/>
</dbReference>
<feature type="modified residue" description="4-aspartylphosphate" evidence="8">
    <location>
        <position position="2179"/>
    </location>
</feature>
<evidence type="ECO:0000256" key="7">
    <source>
        <dbReference type="PROSITE-ProRule" id="PRU00110"/>
    </source>
</evidence>
<accession>A0ABU9CD47</accession>
<feature type="coiled-coil region" evidence="9">
    <location>
        <begin position="1670"/>
        <end position="1704"/>
    </location>
</feature>
<name>A0ABU9CD47_9BURK</name>
<evidence type="ECO:0000256" key="8">
    <source>
        <dbReference type="PROSITE-ProRule" id="PRU00169"/>
    </source>
</evidence>
<dbReference type="InterPro" id="IPR058661">
    <property type="entry name" value="FimL_2nd"/>
</dbReference>
<dbReference type="SMART" id="SM01231">
    <property type="entry name" value="H-kinase_dim"/>
    <property type="match status" value="1"/>
</dbReference>
<feature type="domain" description="HPt" evidence="14">
    <location>
        <begin position="1223"/>
        <end position="1325"/>
    </location>
</feature>
<evidence type="ECO:0000259" key="14">
    <source>
        <dbReference type="PROSITE" id="PS50894"/>
    </source>
</evidence>
<dbReference type="InterPro" id="IPR008207">
    <property type="entry name" value="Sig_transdc_His_kin_Hpt_dom"/>
</dbReference>
<dbReference type="Gene3D" id="1.20.120.160">
    <property type="entry name" value="HPT domain"/>
    <property type="match status" value="3"/>
</dbReference>
<dbReference type="SUPFAM" id="SSF52172">
    <property type="entry name" value="CheY-like"/>
    <property type="match status" value="1"/>
</dbReference>
<dbReference type="PROSITE" id="PS50851">
    <property type="entry name" value="CHEW"/>
    <property type="match status" value="1"/>
</dbReference>
<keyword evidence="16" id="KW-1185">Reference proteome</keyword>
<dbReference type="Pfam" id="PF02518">
    <property type="entry name" value="HATPase_c"/>
    <property type="match status" value="1"/>
</dbReference>
<dbReference type="EC" id="2.7.13.3" evidence="2"/>
<keyword evidence="3 8" id="KW-0597">Phosphoprotein</keyword>
<feature type="compositionally biased region" description="Low complexity" evidence="10">
    <location>
        <begin position="934"/>
        <end position="944"/>
    </location>
</feature>
<dbReference type="PROSITE" id="PS50110">
    <property type="entry name" value="RESPONSE_REGULATORY"/>
    <property type="match status" value="1"/>
</dbReference>
<feature type="region of interest" description="Disordered" evidence="10">
    <location>
        <begin position="934"/>
        <end position="956"/>
    </location>
</feature>
<feature type="modified residue" description="Phosphohistidine" evidence="7">
    <location>
        <position position="1269"/>
    </location>
</feature>
<dbReference type="PRINTS" id="PR00344">
    <property type="entry name" value="BCTRLSENSOR"/>
</dbReference>
<dbReference type="InterPro" id="IPR036061">
    <property type="entry name" value="CheW-like_dom_sf"/>
</dbReference>
<feature type="region of interest" description="Disordered" evidence="10">
    <location>
        <begin position="1184"/>
        <end position="1213"/>
    </location>
</feature>
<keyword evidence="6" id="KW-0902">Two-component regulatory system</keyword>
<dbReference type="CDD" id="cd17546">
    <property type="entry name" value="REC_hyHK_CKI1_RcsC-like"/>
    <property type="match status" value="1"/>
</dbReference>
<proteinExistence type="predicted"/>
<dbReference type="SMART" id="SM00448">
    <property type="entry name" value="REC"/>
    <property type="match status" value="1"/>
</dbReference>
<feature type="region of interest" description="Disordered" evidence="10">
    <location>
        <begin position="1620"/>
        <end position="1639"/>
    </location>
</feature>
<feature type="domain" description="HPt" evidence="14">
    <location>
        <begin position="796"/>
        <end position="900"/>
    </location>
</feature>
<protein>
    <recommendedName>
        <fullName evidence="2">histidine kinase</fullName>
        <ecNumber evidence="2">2.7.13.3</ecNumber>
    </recommendedName>
</protein>
<dbReference type="SMART" id="SM00073">
    <property type="entry name" value="HPT"/>
    <property type="match status" value="3"/>
</dbReference>
<feature type="modified residue" description="Phosphohistidine" evidence="7">
    <location>
        <position position="1488"/>
    </location>
</feature>
<comment type="caution">
    <text evidence="15">The sequence shown here is derived from an EMBL/GenBank/DDBJ whole genome shotgun (WGS) entry which is preliminary data.</text>
</comment>
<dbReference type="Pfam" id="PF26379">
    <property type="entry name" value="FimL_2nd"/>
    <property type="match status" value="1"/>
</dbReference>
<keyword evidence="9" id="KW-0175">Coiled coil</keyword>
<evidence type="ECO:0000259" key="12">
    <source>
        <dbReference type="PROSITE" id="PS50110"/>
    </source>
</evidence>
<keyword evidence="5" id="KW-0418">Kinase</keyword>
<dbReference type="InterPro" id="IPR005467">
    <property type="entry name" value="His_kinase_dom"/>
</dbReference>
<dbReference type="InterPro" id="IPR036890">
    <property type="entry name" value="HATPase_C_sf"/>
</dbReference>
<dbReference type="SUPFAM" id="SSF50341">
    <property type="entry name" value="CheW-like"/>
    <property type="match status" value="1"/>
</dbReference>
<feature type="compositionally biased region" description="Basic and acidic residues" evidence="10">
    <location>
        <begin position="705"/>
        <end position="722"/>
    </location>
</feature>
<dbReference type="InterPro" id="IPR003594">
    <property type="entry name" value="HATPase_dom"/>
</dbReference>
<feature type="region of interest" description="Disordered" evidence="10">
    <location>
        <begin position="1567"/>
        <end position="1599"/>
    </location>
</feature>
<dbReference type="InterPro" id="IPR011006">
    <property type="entry name" value="CheY-like_superfamily"/>
</dbReference>